<protein>
    <submittedName>
        <fullName evidence="3">Uncharacterized protein</fullName>
    </submittedName>
</protein>
<gene>
    <name evidence="3" type="ORF">A3A43_01745</name>
</gene>
<organism evidence="3 4">
    <name type="scientific">Candidatus Liptonbacteria bacterium RIFCSPLOWO2_01_FULL_56_20</name>
    <dbReference type="NCBI Taxonomy" id="1798652"/>
    <lineage>
        <taxon>Bacteria</taxon>
        <taxon>Candidatus Liptoniibacteriota</taxon>
    </lineage>
</organism>
<dbReference type="AlphaFoldDB" id="A0A1G2CLS9"/>
<keyword evidence="2" id="KW-0472">Membrane</keyword>
<evidence type="ECO:0000313" key="3">
    <source>
        <dbReference type="EMBL" id="OGZ01611.1"/>
    </source>
</evidence>
<dbReference type="STRING" id="1798652.A3A43_01745"/>
<reference evidence="3 4" key="1">
    <citation type="journal article" date="2016" name="Nat. Commun.">
        <title>Thousands of microbial genomes shed light on interconnected biogeochemical processes in an aquifer system.</title>
        <authorList>
            <person name="Anantharaman K."/>
            <person name="Brown C.T."/>
            <person name="Hug L.A."/>
            <person name="Sharon I."/>
            <person name="Castelle C.J."/>
            <person name="Probst A.J."/>
            <person name="Thomas B.C."/>
            <person name="Singh A."/>
            <person name="Wilkins M.J."/>
            <person name="Karaoz U."/>
            <person name="Brodie E.L."/>
            <person name="Williams K.H."/>
            <person name="Hubbard S.S."/>
            <person name="Banfield J.F."/>
        </authorList>
    </citation>
    <scope>NUCLEOTIDE SEQUENCE [LARGE SCALE GENOMIC DNA]</scope>
</reference>
<feature type="transmembrane region" description="Helical" evidence="2">
    <location>
        <begin position="31"/>
        <end position="52"/>
    </location>
</feature>
<feature type="region of interest" description="Disordered" evidence="1">
    <location>
        <begin position="182"/>
        <end position="202"/>
    </location>
</feature>
<dbReference type="EMBL" id="MHLC01000007">
    <property type="protein sequence ID" value="OGZ01611.1"/>
    <property type="molecule type" value="Genomic_DNA"/>
</dbReference>
<evidence type="ECO:0000256" key="2">
    <source>
        <dbReference type="SAM" id="Phobius"/>
    </source>
</evidence>
<accession>A0A1G2CLS9</accession>
<name>A0A1G2CLS9_9BACT</name>
<keyword evidence="2" id="KW-1133">Transmembrane helix</keyword>
<evidence type="ECO:0000313" key="4">
    <source>
        <dbReference type="Proteomes" id="UP000178495"/>
    </source>
</evidence>
<evidence type="ECO:0000256" key="1">
    <source>
        <dbReference type="SAM" id="MobiDB-lite"/>
    </source>
</evidence>
<dbReference type="Proteomes" id="UP000178495">
    <property type="component" value="Unassembled WGS sequence"/>
</dbReference>
<proteinExistence type="predicted"/>
<comment type="caution">
    <text evidence="3">The sequence shown here is derived from an EMBL/GenBank/DDBJ whole genome shotgun (WGS) entry which is preliminary data.</text>
</comment>
<sequence>MKMFYRIRYSIVTAAFGRAKARVGQSLVEILIAVAVGMILVVGGISVIVPALRSNTDAGRTQVAVGLGRALLDNVRAWSEADWHNITSISSGPGSHYYLNATSSPFTVAAGDESVAAATTTYRRYFYVEDVLRDASENIVTSGGVNDPSTKKVTVAYGWLTGPMNTLGTFVTRSRNKTYQQTNWSGGGGFEGPATTTNSQFSTSTPNIDFQSIPGSITLTANQTGP</sequence>
<keyword evidence="2" id="KW-0812">Transmembrane</keyword>